<evidence type="ECO:0000313" key="3">
    <source>
        <dbReference type="EMBL" id="GGC86885.1"/>
    </source>
</evidence>
<protein>
    <recommendedName>
        <fullName evidence="2">DUF1468 domain-containing protein</fullName>
    </recommendedName>
</protein>
<gene>
    <name evidence="3" type="ORF">GCM10010994_51010</name>
</gene>
<keyword evidence="4" id="KW-1185">Reference proteome</keyword>
<keyword evidence="1" id="KW-0812">Transmembrane</keyword>
<dbReference type="AlphaFoldDB" id="A0A916XMF9"/>
<feature type="transmembrane region" description="Helical" evidence="1">
    <location>
        <begin position="119"/>
        <end position="141"/>
    </location>
</feature>
<keyword evidence="1" id="KW-0472">Membrane</keyword>
<feature type="domain" description="DUF1468" evidence="2">
    <location>
        <begin position="15"/>
        <end position="142"/>
    </location>
</feature>
<proteinExistence type="predicted"/>
<dbReference type="InterPro" id="IPR009936">
    <property type="entry name" value="DUF1468"/>
</dbReference>
<organism evidence="3 4">
    <name type="scientific">Chelatococcus reniformis</name>
    <dbReference type="NCBI Taxonomy" id="1494448"/>
    <lineage>
        <taxon>Bacteria</taxon>
        <taxon>Pseudomonadati</taxon>
        <taxon>Pseudomonadota</taxon>
        <taxon>Alphaproteobacteria</taxon>
        <taxon>Hyphomicrobiales</taxon>
        <taxon>Chelatococcaceae</taxon>
        <taxon>Chelatococcus</taxon>
    </lineage>
</organism>
<feature type="transmembrane region" description="Helical" evidence="1">
    <location>
        <begin position="81"/>
        <end position="107"/>
    </location>
</feature>
<dbReference type="RefSeq" id="WP_188612004.1">
    <property type="nucleotide sequence ID" value="NZ_BMGG01000010.1"/>
</dbReference>
<feature type="transmembrane region" description="Helical" evidence="1">
    <location>
        <begin position="43"/>
        <end position="61"/>
    </location>
</feature>
<name>A0A916XMF9_9HYPH</name>
<reference evidence="3" key="2">
    <citation type="submission" date="2020-09" db="EMBL/GenBank/DDBJ databases">
        <authorList>
            <person name="Sun Q."/>
            <person name="Zhou Y."/>
        </authorList>
    </citation>
    <scope>NUCLEOTIDE SEQUENCE</scope>
    <source>
        <strain evidence="3">CGMCC 1.12919</strain>
    </source>
</reference>
<evidence type="ECO:0000313" key="4">
    <source>
        <dbReference type="Proteomes" id="UP000637002"/>
    </source>
</evidence>
<feature type="transmembrane region" description="Helical" evidence="1">
    <location>
        <begin position="12"/>
        <end position="31"/>
    </location>
</feature>
<reference evidence="3" key="1">
    <citation type="journal article" date="2014" name="Int. J. Syst. Evol. Microbiol.">
        <title>Complete genome sequence of Corynebacterium casei LMG S-19264T (=DSM 44701T), isolated from a smear-ripened cheese.</title>
        <authorList>
            <consortium name="US DOE Joint Genome Institute (JGI-PGF)"/>
            <person name="Walter F."/>
            <person name="Albersmeier A."/>
            <person name="Kalinowski J."/>
            <person name="Ruckert C."/>
        </authorList>
    </citation>
    <scope>NUCLEOTIDE SEQUENCE</scope>
    <source>
        <strain evidence="3">CGMCC 1.12919</strain>
    </source>
</reference>
<evidence type="ECO:0000256" key="1">
    <source>
        <dbReference type="SAM" id="Phobius"/>
    </source>
</evidence>
<accession>A0A916XMF9</accession>
<evidence type="ECO:0000259" key="2">
    <source>
        <dbReference type="Pfam" id="PF07331"/>
    </source>
</evidence>
<comment type="caution">
    <text evidence="3">The sequence shown here is derived from an EMBL/GenBank/DDBJ whole genome shotgun (WGS) entry which is preliminary data.</text>
</comment>
<sequence length="146" mass="15703">MRLSAFALPAKLTGLGLLLIVLGFGIGALRLSIWQFGMPGPGLTPLLVSIALLPIAAVLVLEPLRPEEREPLQGAPLLTGLAFLAYVALVEYAGFALPTFAFILLWARLLYARSWAVSLATALLMPLALYVLFMLGLGIPLPLWPR</sequence>
<dbReference type="Proteomes" id="UP000637002">
    <property type="component" value="Unassembled WGS sequence"/>
</dbReference>
<dbReference type="EMBL" id="BMGG01000010">
    <property type="protein sequence ID" value="GGC86885.1"/>
    <property type="molecule type" value="Genomic_DNA"/>
</dbReference>
<dbReference type="Pfam" id="PF07331">
    <property type="entry name" value="TctB"/>
    <property type="match status" value="1"/>
</dbReference>
<keyword evidence="1" id="KW-1133">Transmembrane helix</keyword>